<evidence type="ECO:0000256" key="3">
    <source>
        <dbReference type="ARBA" id="ARBA00022801"/>
    </source>
</evidence>
<keyword evidence="2" id="KW-0547">Nucleotide-binding</keyword>
<keyword evidence="5" id="KW-0067">ATP-binding</keyword>
<dbReference type="InterPro" id="IPR041679">
    <property type="entry name" value="DNA2/NAM7-like_C"/>
</dbReference>
<proteinExistence type="inferred from homology"/>
<dbReference type="InterPro" id="IPR050534">
    <property type="entry name" value="Coronavir_polyprotein_1ab"/>
</dbReference>
<dbReference type="Pfam" id="PF13086">
    <property type="entry name" value="AAA_11"/>
    <property type="match status" value="2"/>
</dbReference>
<dbReference type="Gene3D" id="3.40.50.1460">
    <property type="match status" value="1"/>
</dbReference>
<sequence>MSRKHALLVGTAVYEDVNFPALSSVRADVHYLSQVLEMPAVGRYEKCVRVEDSSKAAIKQAVEKFLRDREPDELVVLYISGHGAYDREDGQLYYVTTDTEADRLQQTALEASYVTDQLEKCAARRKVLLLDCCFSGSAVQGFRSKGASHAATSPVVEASGVHVITASQHWEQAFTTDADQPSQFTRAIVEGLHSGQADLDGDGHVSANDLFRYISRDLRKAPDGRRQTPTQSSLQVTGDIYLADASTGRQIPALKPLPAGLTAVTDGTGEVTPARVKATRAVHDDSAFTDTDWAGLLTYYQHCLEAENSTDELLPLVGSDPPRVVWPAGEEVLLSGTEATVQAPERVVDLAERAHQDGADLWYGYPVAVLYDGKRQVCAPLAMRQIEVERGPQGHSVVTPTGPIVLHPKLVLDRLGKDEGKELLAAYQPNWRPGFREDMVRDLRSLLHELGLPDTEHLDPGSLGDGSSLYAAHEGARNVAVVFAARSDSAATAQLMKDYKTLQKNVRQFAETALGAFTGCADSEADESAEQEVQVVAPLELNEGQEAVIRAAMVRRLTVATGPPGTGKSQLIVNAVATARAAGQTVLVASTNNKAVDEVWERCEDLAPGLLVRTGNQAAVEEELRTLERLTRSVRPHQSSQTHRGELRNHLREQEALRRQLAQVAGRERELADLGRLRFSYAEQRHGDPQALATALGDDVSLGRWLRRARMAVRLGIFGGWLRSRCLRGLAPLSVQAAGRPEFAGLVSFAEAEAAWRQKSTEADAVADDRQLLAARRETDRGVRDTAAALLQALVAEQATTARAAIHDRIEAVKSRSPRQWSSLERIMPQVSGWAVTARSPRRFRDRAALFDLVIVDEASQCSTPDVLPLLFRARRALVIGDPMQLQHITTLQPRQEAEAHRGAGLRASWLDEHRLEHRRYSSFHAAAQAAGKTLLLDEHFRCHPDIVGISNRHCYGGRLTVLTEPRSLRRLDGVDAVQWLDVVGTARRGGNGSWVNQEEAERVHLSVERLLKRLPEGSTVGVVTPFRAQKDLIAERWKHESRVRVGTVHTFQGGQQDVILLSLVAGARMRPSAVNWLCREVNLWNVAITRARSHLIVFGDRDFWSARAGMPHALLDAAEAKASLSSPGPESGQQHELVGDRLQLLLTDEISGVLLDRNVTTDGYACDFDVRRGTGEAQVQLDHGAPADVEVARHLRLALSHAALLPNGVRLPAWHVWAGRTERVTGRLSGR</sequence>
<dbReference type="Proteomes" id="UP000502665">
    <property type="component" value="Chromosome"/>
</dbReference>
<dbReference type="SUPFAM" id="SSF52540">
    <property type="entry name" value="P-loop containing nucleoside triphosphate hydrolases"/>
    <property type="match status" value="1"/>
</dbReference>
<feature type="domain" description="DNA2/NAM7 helicase helicase" evidence="6">
    <location>
        <begin position="540"/>
        <end position="660"/>
    </location>
</feature>
<evidence type="ECO:0000259" key="7">
    <source>
        <dbReference type="Pfam" id="PF13087"/>
    </source>
</evidence>
<dbReference type="InterPro" id="IPR018247">
    <property type="entry name" value="EF_Hand_1_Ca_BS"/>
</dbReference>
<dbReference type="InterPro" id="IPR047187">
    <property type="entry name" value="SF1_C_Upf1"/>
</dbReference>
<reference evidence="8" key="1">
    <citation type="submission" date="2020-03" db="EMBL/GenBank/DDBJ databases">
        <title>Molecular networking-based the target discovery of potent antiproliferative macrolactams: 5/6/7/16 polycyclic ansamycins and glycosylated trienomycin from Streptomyces cacaoi subsp. asoensis.</title>
        <authorList>
            <person name="Liu L.-L."/>
        </authorList>
    </citation>
    <scope>NUCLEOTIDE SEQUENCE [LARGE SCALE GENOMIC DNA]</scope>
    <source>
        <strain evidence="8">H2S5</strain>
    </source>
</reference>
<dbReference type="EMBL" id="CP049838">
    <property type="protein sequence ID" value="QJT04669.1"/>
    <property type="molecule type" value="Genomic_DNA"/>
</dbReference>
<dbReference type="PANTHER" id="PTHR43788">
    <property type="entry name" value="DNA2/NAM7 HELICASE FAMILY MEMBER"/>
    <property type="match status" value="1"/>
</dbReference>
<dbReference type="PANTHER" id="PTHR43788:SF8">
    <property type="entry name" value="DNA-BINDING PROTEIN SMUBP-2"/>
    <property type="match status" value="1"/>
</dbReference>
<dbReference type="RefSeq" id="WP_171399996.1">
    <property type="nucleotide sequence ID" value="NZ_CP049838.1"/>
</dbReference>
<gene>
    <name evidence="8" type="ORF">G9272_33840</name>
</gene>
<feature type="domain" description="DNA2/NAM7 helicase helicase" evidence="6">
    <location>
        <begin position="844"/>
        <end position="887"/>
    </location>
</feature>
<evidence type="ECO:0000259" key="6">
    <source>
        <dbReference type="Pfam" id="PF13086"/>
    </source>
</evidence>
<feature type="domain" description="DNA2/NAM7 helicase-like C-terminal" evidence="7">
    <location>
        <begin position="922"/>
        <end position="1102"/>
    </location>
</feature>
<dbReference type="GO" id="GO:0043139">
    <property type="term" value="F:5'-3' DNA helicase activity"/>
    <property type="evidence" value="ECO:0007669"/>
    <property type="project" value="TreeGrafter"/>
</dbReference>
<keyword evidence="9" id="KW-1185">Reference proteome</keyword>
<name>A0A6M4WX68_9ACTN</name>
<evidence type="ECO:0000313" key="8">
    <source>
        <dbReference type="EMBL" id="QJT04669.1"/>
    </source>
</evidence>
<evidence type="ECO:0000256" key="4">
    <source>
        <dbReference type="ARBA" id="ARBA00022806"/>
    </source>
</evidence>
<dbReference type="Gene3D" id="3.40.50.300">
    <property type="entry name" value="P-loop containing nucleotide triphosphate hydrolases"/>
    <property type="match status" value="3"/>
</dbReference>
<protein>
    <submittedName>
        <fullName evidence="8">AAA family ATPase</fullName>
    </submittedName>
</protein>
<dbReference type="InterPro" id="IPR027417">
    <property type="entry name" value="P-loop_NTPase"/>
</dbReference>
<dbReference type="PROSITE" id="PS00018">
    <property type="entry name" value="EF_HAND_1"/>
    <property type="match status" value="1"/>
</dbReference>
<dbReference type="Pfam" id="PF13087">
    <property type="entry name" value="AAA_12"/>
    <property type="match status" value="1"/>
</dbReference>
<organism evidence="8 9">
    <name type="scientific">Streptomyces asoensis</name>
    <dbReference type="NCBI Taxonomy" id="249586"/>
    <lineage>
        <taxon>Bacteria</taxon>
        <taxon>Bacillati</taxon>
        <taxon>Actinomycetota</taxon>
        <taxon>Actinomycetes</taxon>
        <taxon>Kitasatosporales</taxon>
        <taxon>Streptomycetaceae</taxon>
        <taxon>Streptomyces</taxon>
    </lineage>
</organism>
<dbReference type="AlphaFoldDB" id="A0A6M4WX68"/>
<evidence type="ECO:0000313" key="9">
    <source>
        <dbReference type="Proteomes" id="UP000502665"/>
    </source>
</evidence>
<dbReference type="NCBIfam" id="NF047832">
    <property type="entry name" value="caspase_w_EACC1"/>
    <property type="match status" value="1"/>
</dbReference>
<evidence type="ECO:0000256" key="2">
    <source>
        <dbReference type="ARBA" id="ARBA00022741"/>
    </source>
</evidence>
<evidence type="ECO:0000256" key="1">
    <source>
        <dbReference type="ARBA" id="ARBA00007913"/>
    </source>
</evidence>
<comment type="similarity">
    <text evidence="1">Belongs to the DNA2/NAM7 helicase family.</text>
</comment>
<dbReference type="CDD" id="cd18808">
    <property type="entry name" value="SF1_C_Upf1"/>
    <property type="match status" value="1"/>
</dbReference>
<dbReference type="GO" id="GO:0005524">
    <property type="term" value="F:ATP binding"/>
    <property type="evidence" value="ECO:0007669"/>
    <property type="project" value="UniProtKB-KW"/>
</dbReference>
<keyword evidence="3" id="KW-0378">Hydrolase</keyword>
<evidence type="ECO:0000256" key="5">
    <source>
        <dbReference type="ARBA" id="ARBA00022840"/>
    </source>
</evidence>
<keyword evidence="4" id="KW-0347">Helicase</keyword>
<dbReference type="InterPro" id="IPR041677">
    <property type="entry name" value="DNA2/NAM7_AAA_11"/>
</dbReference>
<accession>A0A6M4WX68</accession>
<dbReference type="GO" id="GO:0016787">
    <property type="term" value="F:hydrolase activity"/>
    <property type="evidence" value="ECO:0007669"/>
    <property type="project" value="UniProtKB-KW"/>
</dbReference>